<sequence length="90" mass="10483">MFFRWILLKCDRSYLRFNLNQGQGYSFPYRSIQIRDIMLLVADPKAMRAMEAPETAASTRLMLANAIEQMRRGEINTLQFILLSPTPLDL</sequence>
<organism evidence="1 2">
    <name type="scientific">Microcoleus anatoxicus PTRS2</name>
    <dbReference type="NCBI Taxonomy" id="2705321"/>
    <lineage>
        <taxon>Bacteria</taxon>
        <taxon>Bacillati</taxon>
        <taxon>Cyanobacteriota</taxon>
        <taxon>Cyanophyceae</taxon>
        <taxon>Oscillatoriophycideae</taxon>
        <taxon>Oscillatoriales</taxon>
        <taxon>Microcoleaceae</taxon>
        <taxon>Microcoleus</taxon>
        <taxon>Microcoleus anatoxicus</taxon>
    </lineage>
</organism>
<evidence type="ECO:0000313" key="2">
    <source>
        <dbReference type="Proteomes" id="UP001384579"/>
    </source>
</evidence>
<comment type="caution">
    <text evidence="1">The sequence shown here is derived from an EMBL/GenBank/DDBJ whole genome shotgun (WGS) entry which is preliminary data.</text>
</comment>
<accession>A0ABU8YTD2</accession>
<dbReference type="EMBL" id="JBBLXS010000400">
    <property type="protein sequence ID" value="MEK0187634.1"/>
    <property type="molecule type" value="Genomic_DNA"/>
</dbReference>
<name>A0ABU8YTD2_9CYAN</name>
<gene>
    <name evidence="1" type="ORF">WMG39_22680</name>
</gene>
<evidence type="ECO:0000313" key="1">
    <source>
        <dbReference type="EMBL" id="MEK0187634.1"/>
    </source>
</evidence>
<dbReference type="RefSeq" id="WP_340521147.1">
    <property type="nucleotide sequence ID" value="NZ_JBBLXS010000400.1"/>
</dbReference>
<keyword evidence="2" id="KW-1185">Reference proteome</keyword>
<reference evidence="1 2" key="1">
    <citation type="journal article" date="2020" name="Harmful Algae">
        <title>Molecular and morphological characterization of a novel dihydroanatoxin-a producing Microcoleus species (cyanobacteria) from the Russian River, California, USA.</title>
        <authorList>
            <person name="Conklin K.Y."/>
            <person name="Stancheva R."/>
            <person name="Otten T.G."/>
            <person name="Fadness R."/>
            <person name="Boyer G.L."/>
            <person name="Read B."/>
            <person name="Zhang X."/>
            <person name="Sheath R.G."/>
        </authorList>
    </citation>
    <scope>NUCLEOTIDE SEQUENCE [LARGE SCALE GENOMIC DNA]</scope>
    <source>
        <strain evidence="1 2">PTRS2</strain>
    </source>
</reference>
<proteinExistence type="predicted"/>
<protein>
    <submittedName>
        <fullName evidence="1">Uncharacterized protein</fullName>
    </submittedName>
</protein>
<dbReference type="Proteomes" id="UP001384579">
    <property type="component" value="Unassembled WGS sequence"/>
</dbReference>